<dbReference type="Proteomes" id="UP000266313">
    <property type="component" value="Chromosome"/>
</dbReference>
<dbReference type="InterPro" id="IPR040803">
    <property type="entry name" value="MfnD_preATP-grasp"/>
</dbReference>
<feature type="domain" description="ATP-grasp" evidence="2">
    <location>
        <begin position="117"/>
        <end position="312"/>
    </location>
</feature>
<dbReference type="GO" id="GO:0005524">
    <property type="term" value="F:ATP binding"/>
    <property type="evidence" value="ECO:0007669"/>
    <property type="project" value="UniProtKB-UniRule"/>
</dbReference>
<dbReference type="Pfam" id="PF02655">
    <property type="entry name" value="ATP-grasp_3"/>
    <property type="match status" value="1"/>
</dbReference>
<organism evidence="3 4">
    <name type="scientific">Methylocaldum marinum</name>
    <dbReference type="NCBI Taxonomy" id="1432792"/>
    <lineage>
        <taxon>Bacteria</taxon>
        <taxon>Pseudomonadati</taxon>
        <taxon>Pseudomonadota</taxon>
        <taxon>Gammaproteobacteria</taxon>
        <taxon>Methylococcales</taxon>
        <taxon>Methylococcaceae</taxon>
        <taxon>Methylocaldum</taxon>
    </lineage>
</organism>
<dbReference type="KEGG" id="mmai:sS8_3388"/>
<name>A0A250KUW5_9GAMM</name>
<accession>A0A250KUW5</accession>
<dbReference type="PIRSF" id="PIRSF016766">
    <property type="entry name" value="UCP016766_ATPgrasp"/>
    <property type="match status" value="1"/>
</dbReference>
<protein>
    <recommendedName>
        <fullName evidence="2">ATP-grasp domain-containing protein</fullName>
    </recommendedName>
</protein>
<dbReference type="AlphaFoldDB" id="A0A250KUW5"/>
<dbReference type="SUPFAM" id="SSF56059">
    <property type="entry name" value="Glutathione synthetase ATP-binding domain-like"/>
    <property type="match status" value="1"/>
</dbReference>
<dbReference type="InterPro" id="IPR024710">
    <property type="entry name" value="MfnD"/>
</dbReference>
<dbReference type="OrthoDB" id="271331at2"/>
<evidence type="ECO:0000259" key="2">
    <source>
        <dbReference type="PROSITE" id="PS50975"/>
    </source>
</evidence>
<gene>
    <name evidence="3" type="ORF">sS8_3388</name>
</gene>
<evidence type="ECO:0000313" key="4">
    <source>
        <dbReference type="Proteomes" id="UP000266313"/>
    </source>
</evidence>
<keyword evidence="1" id="KW-0067">ATP-binding</keyword>
<dbReference type="GO" id="GO:0046872">
    <property type="term" value="F:metal ion binding"/>
    <property type="evidence" value="ECO:0007669"/>
    <property type="project" value="InterPro"/>
</dbReference>
<sequence>MKILVFEYITGGGMLGEEIPPALAQEGELMLAALLRDLSELPEVRRAVVLRDARLPLPDQTLSGVVWVLVASQDDLEHRFEDQIACCDAVWPIAPETGGILERLCRRVESAGKTLLTSPGDGVGLAASKLATIKRLEKKGVPVVSTHAPSESNPWPFPWVVKPDDGVGCEGARIFETEGQWKSWRAEIDDVARYVIQPLIEGEPLSLSVLFAYGKALLLSCNRQRIVRSRGGFALSGCEVGAIRTGLAAYRALADRIAEAVPELWGYAGVDLIQSGQGPKVLEINPRLTTSYAALRQSLSINPAALVLELWRGGTLPDFDAQSARPIEIRLEPRDEH</sequence>
<dbReference type="InterPro" id="IPR003806">
    <property type="entry name" value="ATP-grasp_PylC-type"/>
</dbReference>
<reference evidence="3 4" key="1">
    <citation type="submission" date="2016-12" db="EMBL/GenBank/DDBJ databases">
        <title>Genome sequencing of Methylocaldum marinum.</title>
        <authorList>
            <person name="Takeuchi M."/>
            <person name="Kamagata Y."/>
            <person name="Hiraoka S."/>
            <person name="Oshima K."/>
            <person name="Hattori M."/>
            <person name="Iwasaki W."/>
        </authorList>
    </citation>
    <scope>NUCLEOTIDE SEQUENCE [LARGE SCALE GENOMIC DNA]</scope>
    <source>
        <strain evidence="3 4">S8</strain>
    </source>
</reference>
<dbReference type="Gene3D" id="3.30.470.20">
    <property type="entry name" value="ATP-grasp fold, B domain"/>
    <property type="match status" value="1"/>
</dbReference>
<evidence type="ECO:0000256" key="1">
    <source>
        <dbReference type="PROSITE-ProRule" id="PRU00409"/>
    </source>
</evidence>
<dbReference type="Gene3D" id="2.30.36.100">
    <property type="match status" value="1"/>
</dbReference>
<evidence type="ECO:0000313" key="3">
    <source>
        <dbReference type="EMBL" id="BBA35326.1"/>
    </source>
</evidence>
<dbReference type="InterPro" id="IPR011761">
    <property type="entry name" value="ATP-grasp"/>
</dbReference>
<dbReference type="PROSITE" id="PS50975">
    <property type="entry name" value="ATP_GRASP"/>
    <property type="match status" value="1"/>
</dbReference>
<proteinExistence type="predicted"/>
<dbReference type="Gene3D" id="3.40.50.11770">
    <property type="match status" value="1"/>
</dbReference>
<dbReference type="Pfam" id="PF18301">
    <property type="entry name" value="preATP-grasp_3"/>
    <property type="match status" value="1"/>
</dbReference>
<dbReference type="RefSeq" id="WP_119630552.1">
    <property type="nucleotide sequence ID" value="NZ_AP017928.1"/>
</dbReference>
<keyword evidence="1" id="KW-0547">Nucleotide-binding</keyword>
<dbReference type="EMBL" id="AP017928">
    <property type="protein sequence ID" value="BBA35326.1"/>
    <property type="molecule type" value="Genomic_DNA"/>
</dbReference>
<keyword evidence="4" id="KW-1185">Reference proteome</keyword>